<evidence type="ECO:0000256" key="5">
    <source>
        <dbReference type="ARBA" id="ARBA00013066"/>
    </source>
</evidence>
<organism evidence="13 14">
    <name type="scientific">Glaciecola siphonariae</name>
    <dbReference type="NCBI Taxonomy" id="521012"/>
    <lineage>
        <taxon>Bacteria</taxon>
        <taxon>Pseudomonadati</taxon>
        <taxon>Pseudomonadota</taxon>
        <taxon>Gammaproteobacteria</taxon>
        <taxon>Alteromonadales</taxon>
        <taxon>Alteromonadaceae</taxon>
        <taxon>Glaciecola</taxon>
    </lineage>
</organism>
<evidence type="ECO:0000313" key="13">
    <source>
        <dbReference type="EMBL" id="MFC4702023.1"/>
    </source>
</evidence>
<evidence type="ECO:0000256" key="11">
    <source>
        <dbReference type="ARBA" id="ARBA00031051"/>
    </source>
</evidence>
<dbReference type="SFLD" id="SFLDS00003">
    <property type="entry name" value="Haloacid_Dehalogenase"/>
    <property type="match status" value="1"/>
</dbReference>
<dbReference type="SFLD" id="SFLDG01138">
    <property type="entry name" value="C1.6.2:_Deoxy-d-mannose-octulo"/>
    <property type="match status" value="1"/>
</dbReference>
<dbReference type="Pfam" id="PF08282">
    <property type="entry name" value="Hydrolase_3"/>
    <property type="match status" value="1"/>
</dbReference>
<evidence type="ECO:0000256" key="7">
    <source>
        <dbReference type="ARBA" id="ARBA00022723"/>
    </source>
</evidence>
<dbReference type="CDD" id="cd01630">
    <property type="entry name" value="HAD_KDO-like"/>
    <property type="match status" value="1"/>
</dbReference>
<evidence type="ECO:0000256" key="12">
    <source>
        <dbReference type="PIRNR" id="PIRNR006118"/>
    </source>
</evidence>
<dbReference type="NCBIfam" id="NF007019">
    <property type="entry name" value="PRK09484.1"/>
    <property type="match status" value="1"/>
</dbReference>
<evidence type="ECO:0000256" key="10">
    <source>
        <dbReference type="ARBA" id="ARBA00022985"/>
    </source>
</evidence>
<dbReference type="EMBL" id="JBHSGU010000029">
    <property type="protein sequence ID" value="MFC4702023.1"/>
    <property type="molecule type" value="Genomic_DNA"/>
</dbReference>
<proteinExistence type="inferred from homology"/>
<keyword evidence="8 12" id="KW-0378">Hydrolase</keyword>
<dbReference type="PIRSF" id="PIRSF006118">
    <property type="entry name" value="KDO8-P_Ptase"/>
    <property type="match status" value="1"/>
</dbReference>
<dbReference type="SFLD" id="SFLDG01136">
    <property type="entry name" value="C1.6:_Phosphoserine_Phosphatas"/>
    <property type="match status" value="1"/>
</dbReference>
<dbReference type="InterPro" id="IPR036412">
    <property type="entry name" value="HAD-like_sf"/>
</dbReference>
<dbReference type="InterPro" id="IPR050793">
    <property type="entry name" value="CMP-NeuNAc_synthase"/>
</dbReference>
<protein>
    <recommendedName>
        <fullName evidence="6 12">3-deoxy-D-manno-octulosonate 8-phosphate phosphatase KdsC</fullName>
        <ecNumber evidence="5 12">3.1.3.45</ecNumber>
    </recommendedName>
    <alternativeName>
        <fullName evidence="11 12">KDO 8-P phosphatase</fullName>
    </alternativeName>
</protein>
<evidence type="ECO:0000256" key="9">
    <source>
        <dbReference type="ARBA" id="ARBA00022842"/>
    </source>
</evidence>
<comment type="caution">
    <text evidence="13">The sequence shown here is derived from an EMBL/GenBank/DDBJ whole genome shotgun (WGS) entry which is preliminary data.</text>
</comment>
<comment type="similarity">
    <text evidence="3 12">Belongs to the KdsC family.</text>
</comment>
<keyword evidence="9 12" id="KW-0460">Magnesium</keyword>
<evidence type="ECO:0000256" key="1">
    <source>
        <dbReference type="ARBA" id="ARBA00000898"/>
    </source>
</evidence>
<dbReference type="NCBIfam" id="TIGR01670">
    <property type="entry name" value="KdsC-phosphatas"/>
    <property type="match status" value="1"/>
</dbReference>
<dbReference type="InterPro" id="IPR023214">
    <property type="entry name" value="HAD_sf"/>
</dbReference>
<keyword evidence="10 12" id="KW-0448">Lipopolysaccharide biosynthesis</keyword>
<evidence type="ECO:0000256" key="8">
    <source>
        <dbReference type="ARBA" id="ARBA00022801"/>
    </source>
</evidence>
<dbReference type="PANTHER" id="PTHR21485:SF6">
    <property type="entry name" value="N-ACYLNEURAMINATE CYTIDYLYLTRANSFERASE-RELATED"/>
    <property type="match status" value="1"/>
</dbReference>
<evidence type="ECO:0000256" key="4">
    <source>
        <dbReference type="ARBA" id="ARBA00011881"/>
    </source>
</evidence>
<dbReference type="InterPro" id="IPR010023">
    <property type="entry name" value="KdsC_fam"/>
</dbReference>
<keyword evidence="7 12" id="KW-0479">Metal-binding</keyword>
<evidence type="ECO:0000256" key="3">
    <source>
        <dbReference type="ARBA" id="ARBA00005893"/>
    </source>
</evidence>
<keyword evidence="14" id="KW-1185">Reference proteome</keyword>
<dbReference type="GO" id="GO:0019143">
    <property type="term" value="F:3-deoxy-manno-octulosonate-8-phosphatase activity"/>
    <property type="evidence" value="ECO:0007669"/>
    <property type="project" value="UniProtKB-EC"/>
</dbReference>
<comment type="subunit">
    <text evidence="4 12">Homotetramer.</text>
</comment>
<sequence length="184" mass="19925">MENIETLYGHVPASLFDACKSIRLLVLDVDGVLSDGFIYLGNHGEELKAFNSKDGYGVKALAQCGVDIAVITGRSSDIVHKRMQALNAKFIIQGEENKYDALKQLMNEHGLSTEQVASIGDDMPDLGLFELSAIKVAVSDAHPFVKRQANHITQLKGGRGAVREFCDLVLQAKGLLNISHGASM</sequence>
<comment type="catalytic activity">
    <reaction evidence="1 12">
        <text>3-deoxy-alpha-D-manno-2-octulosonate-8-phosphate + H2O = 3-deoxy-alpha-D-manno-oct-2-ulosonate + phosphate</text>
        <dbReference type="Rhea" id="RHEA:11500"/>
        <dbReference type="ChEBI" id="CHEBI:15377"/>
        <dbReference type="ChEBI" id="CHEBI:43474"/>
        <dbReference type="ChEBI" id="CHEBI:85985"/>
        <dbReference type="ChEBI" id="CHEBI:85986"/>
        <dbReference type="EC" id="3.1.3.45"/>
    </reaction>
</comment>
<accession>A0ABV9M2Z0</accession>
<gene>
    <name evidence="13" type="primary">kdsC</name>
    <name evidence="13" type="ORF">ACFO4O_17900</name>
</gene>
<name>A0ABV9M2Z0_9ALTE</name>
<reference evidence="14" key="1">
    <citation type="journal article" date="2019" name="Int. J. Syst. Evol. Microbiol.">
        <title>The Global Catalogue of Microorganisms (GCM) 10K type strain sequencing project: providing services to taxonomists for standard genome sequencing and annotation.</title>
        <authorList>
            <consortium name="The Broad Institute Genomics Platform"/>
            <consortium name="The Broad Institute Genome Sequencing Center for Infectious Disease"/>
            <person name="Wu L."/>
            <person name="Ma J."/>
        </authorList>
    </citation>
    <scope>NUCLEOTIDE SEQUENCE [LARGE SCALE GENOMIC DNA]</scope>
    <source>
        <strain evidence="14">KACC 12507</strain>
    </source>
</reference>
<evidence type="ECO:0000256" key="6">
    <source>
        <dbReference type="ARBA" id="ARBA00020092"/>
    </source>
</evidence>
<dbReference type="SUPFAM" id="SSF56784">
    <property type="entry name" value="HAD-like"/>
    <property type="match status" value="1"/>
</dbReference>
<dbReference type="PANTHER" id="PTHR21485">
    <property type="entry name" value="HAD SUPERFAMILY MEMBERS CMAS AND KDSC"/>
    <property type="match status" value="1"/>
</dbReference>
<evidence type="ECO:0000256" key="2">
    <source>
        <dbReference type="ARBA" id="ARBA00001946"/>
    </source>
</evidence>
<dbReference type="RefSeq" id="WP_382411042.1">
    <property type="nucleotide sequence ID" value="NZ_JBHSGU010000029.1"/>
</dbReference>
<comment type="function">
    <text evidence="12">Catalyzes the hydrolysis of 3-deoxy-D-manno-octulosonate 8-phosphate (KDO 8-P) to 3-deoxy-D-manno-octulosonate (KDO) and inorganic phosphate.</text>
</comment>
<dbReference type="Proteomes" id="UP001595897">
    <property type="component" value="Unassembled WGS sequence"/>
</dbReference>
<dbReference type="EC" id="3.1.3.45" evidence="5 12"/>
<comment type="cofactor">
    <cofactor evidence="2 12">
        <name>Mg(2+)</name>
        <dbReference type="ChEBI" id="CHEBI:18420"/>
    </cofactor>
</comment>
<dbReference type="Gene3D" id="3.40.50.1000">
    <property type="entry name" value="HAD superfamily/HAD-like"/>
    <property type="match status" value="1"/>
</dbReference>
<evidence type="ECO:0000313" key="14">
    <source>
        <dbReference type="Proteomes" id="UP001595897"/>
    </source>
</evidence>